<keyword evidence="2" id="KW-1133">Transmembrane helix</keyword>
<feature type="transmembrane region" description="Helical" evidence="2">
    <location>
        <begin position="57"/>
        <end position="74"/>
    </location>
</feature>
<feature type="transmembrane region" description="Helical" evidence="2">
    <location>
        <begin position="94"/>
        <end position="114"/>
    </location>
</feature>
<feature type="compositionally biased region" description="Pro residues" evidence="1">
    <location>
        <begin position="575"/>
        <end position="585"/>
    </location>
</feature>
<dbReference type="EMBL" id="CM000786">
    <property type="protein sequence ID" value="AQK39207.1"/>
    <property type="molecule type" value="Genomic_DNA"/>
</dbReference>
<feature type="compositionally biased region" description="Low complexity" evidence="1">
    <location>
        <begin position="602"/>
        <end position="613"/>
    </location>
</feature>
<feature type="transmembrane region" description="Helical" evidence="2">
    <location>
        <begin position="329"/>
        <end position="349"/>
    </location>
</feature>
<evidence type="ECO:0000256" key="1">
    <source>
        <dbReference type="SAM" id="MobiDB-lite"/>
    </source>
</evidence>
<dbReference type="InterPro" id="IPR036312">
    <property type="entry name" value="Bifun_inhib/LTP/seed_sf"/>
</dbReference>
<organism evidence="4">
    <name type="scientific">Zea mays</name>
    <name type="common">Maize</name>
    <dbReference type="NCBI Taxonomy" id="4577"/>
    <lineage>
        <taxon>Eukaryota</taxon>
        <taxon>Viridiplantae</taxon>
        <taxon>Streptophyta</taxon>
        <taxon>Embryophyta</taxon>
        <taxon>Tracheophyta</taxon>
        <taxon>Spermatophyta</taxon>
        <taxon>Magnoliopsida</taxon>
        <taxon>Liliopsida</taxon>
        <taxon>Poales</taxon>
        <taxon>Poaceae</taxon>
        <taxon>PACMAD clade</taxon>
        <taxon>Panicoideae</taxon>
        <taxon>Andropogonodae</taxon>
        <taxon>Andropogoneae</taxon>
        <taxon>Tripsacinae</taxon>
        <taxon>Zea</taxon>
    </lineage>
</organism>
<evidence type="ECO:0000256" key="2">
    <source>
        <dbReference type="SAM" id="Phobius"/>
    </source>
</evidence>
<evidence type="ECO:0000259" key="3">
    <source>
        <dbReference type="Pfam" id="PF14368"/>
    </source>
</evidence>
<feature type="transmembrane region" description="Helical" evidence="2">
    <location>
        <begin position="126"/>
        <end position="143"/>
    </location>
</feature>
<keyword evidence="2" id="KW-0812">Transmembrane</keyword>
<dbReference type="PANTHER" id="PTHR43596:SF1">
    <property type="entry name" value="ADP,ATP CARRIER PROTEIN"/>
    <property type="match status" value="1"/>
</dbReference>
<feature type="transmembrane region" description="Helical" evidence="2">
    <location>
        <begin position="394"/>
        <end position="421"/>
    </location>
</feature>
<dbReference type="AlphaFoldDB" id="A0A1D6IT06"/>
<dbReference type="SUPFAM" id="SSF47699">
    <property type="entry name" value="Bifunctional inhibitor/lipid-transfer protein/seed storage 2S albumin"/>
    <property type="match status" value="1"/>
</dbReference>
<feature type="region of interest" description="Disordered" evidence="1">
    <location>
        <begin position="555"/>
        <end position="615"/>
    </location>
</feature>
<feature type="domain" description="Bifunctional inhibitor/plant lipid transfer protein/seed storage helical" evidence="3">
    <location>
        <begin position="642"/>
        <end position="735"/>
    </location>
</feature>
<sequence length="768" mass="81533">MNFAQGGIGLRMRKSRVNPSRQERSGGMATPRRLIRERAEAAVATLVAVRPHEIPPLMSAAATFFFILSAYFVVLPLRDEGAISLGLDTLPGLFAGSLLLTVVAAPIASLAFSLPSIPKPKALMMIHRFFSISLLAFFVLWYTSTPGQSGPTSQSSEGGSDKPAGWRNQSWFYIVVRISLFLWVALLNLITISSTWARVIDVMDSEFLISLLVQSGSRLFGFIGAGATLGQLFGSLFAASMAWLGPFLLLFSSLLMELAALSSKGICLDGNHASAELHQTGAGQAPNTMADDEISSLVTSPRQPVQSQESKPELFIMFEGFWLILRSPYLIYISLFLWLSAVVSSVFYFQKVTIVATTISSPTARRRTFALINSFIAVFILAGQLTLTGHILTVAGVTVAICASPFVAASNLVALAVWPTWVAVAVTETIRKVTTYVLTRPGRELLFTVVSQDEKYKAKVCIDVIVQRLGDATAAGIYRWLFSSLEKKTSKVTLFALPEAAASVFGDVLPESMQAIISSKEATAASMAKCIATMLAVAAMLTSVQPSVAASNPADADALRFPGRPGSRPRNPVFPGYPRPRPSPPVSSGSSSPVVPSPMPGLPSSSGPVSPAPCARPGAVVPQLPGFPGLPAGSVGGGSTPSSPTDCVTPLAGLMTCGTFLTGSEPETPTPQSECCAGLGAFLNSSSSAAEGDDRILRCLCPVILGDVNKMLPKPVDPVRMMYLPIACGVVLPPQVLYICFSESSLPPSSIDSSMHMAIRTWTSITRN</sequence>
<dbReference type="Pfam" id="PF14368">
    <property type="entry name" value="LTP_2"/>
    <property type="match status" value="1"/>
</dbReference>
<dbReference type="Gene3D" id="1.10.110.10">
    <property type="entry name" value="Plant lipid-transfer and hydrophobic proteins"/>
    <property type="match status" value="1"/>
</dbReference>
<reference evidence="4" key="1">
    <citation type="submission" date="2015-12" db="EMBL/GenBank/DDBJ databases">
        <title>Update maize B73 reference genome by single molecule sequencing technologies.</title>
        <authorList>
            <consortium name="Maize Genome Sequencing Project"/>
            <person name="Ware D."/>
        </authorList>
    </citation>
    <scope>NUCLEOTIDE SEQUENCE</scope>
    <source>
        <tissue evidence="4">Seedling</tissue>
    </source>
</reference>
<dbReference type="PANTHER" id="PTHR43596">
    <property type="entry name" value="ADP,ATP CARRIER PROTEIN"/>
    <property type="match status" value="1"/>
</dbReference>
<dbReference type="ExpressionAtlas" id="A0A1D6IT06">
    <property type="expression patterns" value="baseline and differential"/>
</dbReference>
<proteinExistence type="predicted"/>
<evidence type="ECO:0000313" key="4">
    <source>
        <dbReference type="EMBL" id="AQK39207.1"/>
    </source>
</evidence>
<dbReference type="IntAct" id="A0A1D6IT06">
    <property type="interactions" value="1"/>
</dbReference>
<gene>
    <name evidence="4" type="ORF">ZEAMMB73_Zm00001d023368</name>
</gene>
<keyword evidence="2" id="KW-0472">Membrane</keyword>
<dbReference type="InterPro" id="IPR016140">
    <property type="entry name" value="Bifunc_inhib/LTP/seed_store"/>
</dbReference>
<name>A0A1D6IT06_MAIZE</name>
<dbReference type="InParanoid" id="A0A1D6IT06"/>
<protein>
    <submittedName>
        <fullName evidence="4">TLC ATP/ADP transporter</fullName>
    </submittedName>
</protein>
<dbReference type="STRING" id="4577.A0A1D6IT06"/>
<dbReference type="CDD" id="cd00010">
    <property type="entry name" value="AAI_LTSS"/>
    <property type="match status" value="1"/>
</dbReference>
<feature type="transmembrane region" description="Helical" evidence="2">
    <location>
        <begin position="171"/>
        <end position="195"/>
    </location>
</feature>
<dbReference type="FunCoup" id="A0A1D6IT06">
    <property type="interactions" value="263"/>
</dbReference>
<feature type="transmembrane region" description="Helical" evidence="2">
    <location>
        <begin position="369"/>
        <end position="387"/>
    </location>
</feature>
<accession>A0A1D6IT06</accession>